<dbReference type="Proteomes" id="UP000594262">
    <property type="component" value="Unplaced"/>
</dbReference>
<evidence type="ECO:0000256" key="1">
    <source>
        <dbReference type="SAM" id="SignalP"/>
    </source>
</evidence>
<accession>A0A7M5V7D8</accession>
<keyword evidence="3" id="KW-1185">Reference proteome</keyword>
<reference evidence="2" key="1">
    <citation type="submission" date="2021-01" db="UniProtKB">
        <authorList>
            <consortium name="EnsemblMetazoa"/>
        </authorList>
    </citation>
    <scope>IDENTIFICATION</scope>
</reference>
<dbReference type="RefSeq" id="XP_066910421.1">
    <property type="nucleotide sequence ID" value="XM_067054320.1"/>
</dbReference>
<dbReference type="AlphaFoldDB" id="A0A7M5V7D8"/>
<protein>
    <recommendedName>
        <fullName evidence="4">Cnidarian restricted protein</fullName>
    </recommendedName>
</protein>
<dbReference type="GeneID" id="136797732"/>
<evidence type="ECO:0000313" key="2">
    <source>
        <dbReference type="EnsemblMetazoa" id="CLYHEMP008746.1"/>
    </source>
</evidence>
<keyword evidence="1" id="KW-0732">Signal</keyword>
<name>A0A7M5V7D8_9CNID</name>
<sequence length="189" mass="21834">MEVSNLSSIWRLLILVHLIGNVFSWEWKKVPQNMHGVEPTVFIDKETQIKKGALYGTIQRLSTEWSVELELKLATGNRTCDIITIDDSRSAILVLFYMKSKGKLRMYMRKGWPCDMSIQLKKEYTIQAHQRYQGGGVYKRSIIFDGEEISSQEYADFGEQYYDLDIHASNNYNTACVGTISELKLTNFL</sequence>
<evidence type="ECO:0008006" key="4">
    <source>
        <dbReference type="Google" id="ProtNLM"/>
    </source>
</evidence>
<feature type="chain" id="PRO_5029694371" description="Cnidarian restricted protein" evidence="1">
    <location>
        <begin position="25"/>
        <end position="189"/>
    </location>
</feature>
<proteinExistence type="predicted"/>
<dbReference type="OrthoDB" id="10634822at2759"/>
<dbReference type="EnsemblMetazoa" id="CLYHEMT008746.1">
    <property type="protein sequence ID" value="CLYHEMP008746.1"/>
    <property type="gene ID" value="CLYHEMG008746"/>
</dbReference>
<organism evidence="2 3">
    <name type="scientific">Clytia hemisphaerica</name>
    <dbReference type="NCBI Taxonomy" id="252671"/>
    <lineage>
        <taxon>Eukaryota</taxon>
        <taxon>Metazoa</taxon>
        <taxon>Cnidaria</taxon>
        <taxon>Hydrozoa</taxon>
        <taxon>Hydroidolina</taxon>
        <taxon>Leptothecata</taxon>
        <taxon>Obeliida</taxon>
        <taxon>Clytiidae</taxon>
        <taxon>Clytia</taxon>
    </lineage>
</organism>
<evidence type="ECO:0000313" key="3">
    <source>
        <dbReference type="Proteomes" id="UP000594262"/>
    </source>
</evidence>
<feature type="signal peptide" evidence="1">
    <location>
        <begin position="1"/>
        <end position="24"/>
    </location>
</feature>